<dbReference type="Pfam" id="PF00126">
    <property type="entry name" value="HTH_1"/>
    <property type="match status" value="1"/>
</dbReference>
<dbReference type="SUPFAM" id="SSF53850">
    <property type="entry name" value="Periplasmic binding protein-like II"/>
    <property type="match status" value="1"/>
</dbReference>
<accession>A0ABW9AC98</accession>
<protein>
    <submittedName>
        <fullName evidence="6">LysR substrate-binding domain-containing protein</fullName>
    </submittedName>
</protein>
<evidence type="ECO:0000313" key="6">
    <source>
        <dbReference type="EMBL" id="MFL9926079.1"/>
    </source>
</evidence>
<dbReference type="InterPro" id="IPR005119">
    <property type="entry name" value="LysR_subst-bd"/>
</dbReference>
<keyword evidence="4" id="KW-0804">Transcription</keyword>
<dbReference type="PANTHER" id="PTHR30346:SF30">
    <property type="entry name" value="SMALL NEUTRAL PROTEASE REGULATORY PROTEIN"/>
    <property type="match status" value="1"/>
</dbReference>
<reference evidence="6 7" key="1">
    <citation type="journal article" date="2024" name="Chem. Sci.">
        <title>Discovery of megapolipeptins by genome mining of a Burkholderiales bacteria collection.</title>
        <authorList>
            <person name="Paulo B.S."/>
            <person name="Recchia M.J.J."/>
            <person name="Lee S."/>
            <person name="Fergusson C.H."/>
            <person name="Romanowski S.B."/>
            <person name="Hernandez A."/>
            <person name="Krull N."/>
            <person name="Liu D.Y."/>
            <person name="Cavanagh H."/>
            <person name="Bos A."/>
            <person name="Gray C.A."/>
            <person name="Murphy B.T."/>
            <person name="Linington R.G."/>
            <person name="Eustaquio A.S."/>
        </authorList>
    </citation>
    <scope>NUCLEOTIDE SEQUENCE [LARGE SCALE GENOMIC DNA]</scope>
    <source>
        <strain evidence="6 7">RL21-008-BIB-A</strain>
    </source>
</reference>
<feature type="domain" description="HTH lysR-type" evidence="5">
    <location>
        <begin position="1"/>
        <end position="58"/>
    </location>
</feature>
<organism evidence="6 7">
    <name type="scientific">Herbaspirillum lusitanum</name>
    <dbReference type="NCBI Taxonomy" id="213312"/>
    <lineage>
        <taxon>Bacteria</taxon>
        <taxon>Pseudomonadati</taxon>
        <taxon>Pseudomonadota</taxon>
        <taxon>Betaproteobacteria</taxon>
        <taxon>Burkholderiales</taxon>
        <taxon>Oxalobacteraceae</taxon>
        <taxon>Herbaspirillum</taxon>
    </lineage>
</organism>
<evidence type="ECO:0000256" key="2">
    <source>
        <dbReference type="ARBA" id="ARBA00023015"/>
    </source>
</evidence>
<evidence type="ECO:0000256" key="3">
    <source>
        <dbReference type="ARBA" id="ARBA00023125"/>
    </source>
</evidence>
<evidence type="ECO:0000256" key="4">
    <source>
        <dbReference type="ARBA" id="ARBA00023163"/>
    </source>
</evidence>
<evidence type="ECO:0000259" key="5">
    <source>
        <dbReference type="PROSITE" id="PS50931"/>
    </source>
</evidence>
<dbReference type="Gene3D" id="1.10.10.10">
    <property type="entry name" value="Winged helix-like DNA-binding domain superfamily/Winged helix DNA-binding domain"/>
    <property type="match status" value="1"/>
</dbReference>
<sequence>MELRHLRYFLAVAEEQHFTRAAERLNMQQPPLSHQIRLLEKELGFELFKRHPKGADLTAGGRIFLEEAKTILHSVELASQRAARAARGFEGTISIGFTSSAAAHPLIPAIIRAYREAYPDVHLALNEGNAAELTEDLLHGKIDIGFLRLPVSQPQGISFHQLLEEEMLLVLPVGHCLLTPAESTTEVGNTEVMPCISLKSLADEEFILVRRHGAPGMYSNLIAACENAGFTPRIALEVERMLTNISLVAAGAGISVVPASMKNFHRDSVAYCRIDDAQPALVAPINLVCRSETSGPTEQNFLKLAREFTLSIP</sequence>
<keyword evidence="3" id="KW-0238">DNA-binding</keyword>
<dbReference type="Proteomes" id="UP001629246">
    <property type="component" value="Unassembled WGS sequence"/>
</dbReference>
<dbReference type="Gene3D" id="3.40.190.10">
    <property type="entry name" value="Periplasmic binding protein-like II"/>
    <property type="match status" value="2"/>
</dbReference>
<keyword evidence="2" id="KW-0805">Transcription regulation</keyword>
<dbReference type="InterPro" id="IPR000847">
    <property type="entry name" value="LysR_HTH_N"/>
</dbReference>
<comment type="similarity">
    <text evidence="1">Belongs to the LysR transcriptional regulatory family.</text>
</comment>
<comment type="caution">
    <text evidence="6">The sequence shown here is derived from an EMBL/GenBank/DDBJ whole genome shotgun (WGS) entry which is preliminary data.</text>
</comment>
<dbReference type="InterPro" id="IPR036388">
    <property type="entry name" value="WH-like_DNA-bd_sf"/>
</dbReference>
<proteinExistence type="inferred from homology"/>
<dbReference type="SUPFAM" id="SSF46785">
    <property type="entry name" value="Winged helix' DNA-binding domain"/>
    <property type="match status" value="1"/>
</dbReference>
<dbReference type="PANTHER" id="PTHR30346">
    <property type="entry name" value="TRANSCRIPTIONAL DUAL REGULATOR HCAR-RELATED"/>
    <property type="match status" value="1"/>
</dbReference>
<name>A0ABW9AC98_9BURK</name>
<keyword evidence="7" id="KW-1185">Reference proteome</keyword>
<gene>
    <name evidence="6" type="ORF">PQR62_17520</name>
</gene>
<evidence type="ECO:0000256" key="1">
    <source>
        <dbReference type="ARBA" id="ARBA00009437"/>
    </source>
</evidence>
<evidence type="ECO:0000313" key="7">
    <source>
        <dbReference type="Proteomes" id="UP001629246"/>
    </source>
</evidence>
<dbReference type="PRINTS" id="PR00039">
    <property type="entry name" value="HTHLYSR"/>
</dbReference>
<dbReference type="InterPro" id="IPR036390">
    <property type="entry name" value="WH_DNA-bd_sf"/>
</dbReference>
<dbReference type="RefSeq" id="WP_408159273.1">
    <property type="nucleotide sequence ID" value="NZ_JAQQFM010000007.1"/>
</dbReference>
<dbReference type="PROSITE" id="PS50931">
    <property type="entry name" value="HTH_LYSR"/>
    <property type="match status" value="1"/>
</dbReference>
<dbReference type="EMBL" id="JAQQFM010000007">
    <property type="protein sequence ID" value="MFL9926079.1"/>
    <property type="molecule type" value="Genomic_DNA"/>
</dbReference>
<dbReference type="Pfam" id="PF03466">
    <property type="entry name" value="LysR_substrate"/>
    <property type="match status" value="1"/>
</dbReference>